<protein>
    <submittedName>
        <fullName evidence="1">Glycosyl transferase</fullName>
    </submittedName>
</protein>
<sequence length="283" mass="33994">MNKLVYQILRILPDKSYVSLQYWYLTKRKLNLKNPTRYNEKLQWLKLYDHKSEYTIFVDKYLVKDYVSKKIGDRYIIPTIGVWEDASKIDFDKLPNKFVLKCNHDSKSIFICKDKLKFNEKAAVEKLNQGLKRNHFAYGREWPYKNVKPVVIAEKYMEDESGGLQDYKVMCFNGVPKLIQLHQGRFTNHYTHDIYDVNWVRQDFNQKGEVYSETLRDKPEFLEEMLELSAKLAENVPHLRVDWYYVDHQLYFGELTFFDASGYLDFEPDEYNEIIGEWIKLPK</sequence>
<accession>A0A413W0X0</accession>
<organism evidence="1 2">
    <name type="scientific">Dorea formicigenerans</name>
    <dbReference type="NCBI Taxonomy" id="39486"/>
    <lineage>
        <taxon>Bacteria</taxon>
        <taxon>Bacillati</taxon>
        <taxon>Bacillota</taxon>
        <taxon>Clostridia</taxon>
        <taxon>Lachnospirales</taxon>
        <taxon>Lachnospiraceae</taxon>
        <taxon>Dorea</taxon>
    </lineage>
</organism>
<name>A0A413W0X0_9FIRM</name>
<dbReference type="Proteomes" id="UP000284883">
    <property type="component" value="Unassembled WGS sequence"/>
</dbReference>
<keyword evidence="1" id="KW-0808">Transferase</keyword>
<reference evidence="1 2" key="1">
    <citation type="submission" date="2018-08" db="EMBL/GenBank/DDBJ databases">
        <title>A genome reference for cultivated species of the human gut microbiota.</title>
        <authorList>
            <person name="Zou Y."/>
            <person name="Xue W."/>
            <person name="Luo G."/>
        </authorList>
    </citation>
    <scope>NUCLEOTIDE SEQUENCE [LARGE SCALE GENOMIC DNA]</scope>
    <source>
        <strain evidence="1 2">AM40-15AC</strain>
    </source>
</reference>
<proteinExistence type="predicted"/>
<dbReference type="GO" id="GO:0016740">
    <property type="term" value="F:transferase activity"/>
    <property type="evidence" value="ECO:0007669"/>
    <property type="project" value="UniProtKB-KW"/>
</dbReference>
<evidence type="ECO:0000313" key="1">
    <source>
        <dbReference type="EMBL" id="RHB39449.1"/>
    </source>
</evidence>
<gene>
    <name evidence="1" type="ORF">DW885_08465</name>
</gene>
<dbReference type="EMBL" id="QSGQ01000005">
    <property type="protein sequence ID" value="RHB39449.1"/>
    <property type="molecule type" value="Genomic_DNA"/>
</dbReference>
<evidence type="ECO:0000313" key="2">
    <source>
        <dbReference type="Proteomes" id="UP000284883"/>
    </source>
</evidence>
<dbReference type="InterPro" id="IPR029465">
    <property type="entry name" value="ATPgrasp_TupA"/>
</dbReference>
<comment type="caution">
    <text evidence="1">The sequence shown here is derived from an EMBL/GenBank/DDBJ whole genome shotgun (WGS) entry which is preliminary data.</text>
</comment>
<dbReference type="Pfam" id="PF14305">
    <property type="entry name" value="ATPgrasp_TupA"/>
    <property type="match status" value="1"/>
</dbReference>
<dbReference type="AlphaFoldDB" id="A0A413W0X0"/>
<dbReference type="RefSeq" id="WP_118001119.1">
    <property type="nucleotide sequence ID" value="NZ_QSGQ01000005.1"/>
</dbReference>